<evidence type="ECO:0000313" key="1">
    <source>
        <dbReference type="EMBL" id="TGJ70965.1"/>
    </source>
</evidence>
<accession>A0A8H2HR13</accession>
<dbReference type="EMBL" id="SOZJ01000002">
    <property type="protein sequence ID" value="TGJ70965.1"/>
    <property type="molecule type" value="Genomic_DNA"/>
</dbReference>
<organism evidence="1 2">
    <name type="scientific">Orbilia oligospora</name>
    <name type="common">Nematode-trapping fungus</name>
    <name type="synonym">Arthrobotrys oligospora</name>
    <dbReference type="NCBI Taxonomy" id="2813651"/>
    <lineage>
        <taxon>Eukaryota</taxon>
        <taxon>Fungi</taxon>
        <taxon>Dikarya</taxon>
        <taxon>Ascomycota</taxon>
        <taxon>Pezizomycotina</taxon>
        <taxon>Orbiliomycetes</taxon>
        <taxon>Orbiliales</taxon>
        <taxon>Orbiliaceae</taxon>
        <taxon>Orbilia</taxon>
    </lineage>
</organism>
<protein>
    <submittedName>
        <fullName evidence="1">Uncharacterized protein</fullName>
    </submittedName>
</protein>
<sequence>MNPPIGLQSTEELYGPRNPGEIGSFGNEYRFSRISATRIMKLNSLNFGLAFEVILRNSISITDKRTSSTYHQTDAVAQ</sequence>
<dbReference type="Proteomes" id="UP000297595">
    <property type="component" value="Unassembled WGS sequence"/>
</dbReference>
<gene>
    <name evidence="1" type="ORF">EYR41_002973</name>
</gene>
<reference evidence="1 2" key="1">
    <citation type="submission" date="2019-03" db="EMBL/GenBank/DDBJ databases">
        <title>Nematode-trapping fungi genome.</title>
        <authorList>
            <person name="Vidal-Diez De Ulzurrun G."/>
        </authorList>
    </citation>
    <scope>NUCLEOTIDE SEQUENCE [LARGE SCALE GENOMIC DNA]</scope>
    <source>
        <strain evidence="1 2">TWF154</strain>
    </source>
</reference>
<evidence type="ECO:0000313" key="2">
    <source>
        <dbReference type="Proteomes" id="UP000297595"/>
    </source>
</evidence>
<dbReference type="AlphaFoldDB" id="A0A8H2HR13"/>
<comment type="caution">
    <text evidence="1">The sequence shown here is derived from an EMBL/GenBank/DDBJ whole genome shotgun (WGS) entry which is preliminary data.</text>
</comment>
<name>A0A8H2HR13_ORBOL</name>
<proteinExistence type="predicted"/>